<evidence type="ECO:0000313" key="1">
    <source>
        <dbReference type="EMBL" id="CAE0811680.1"/>
    </source>
</evidence>
<protein>
    <submittedName>
        <fullName evidence="1">Uncharacterized protein</fullName>
    </submittedName>
</protein>
<accession>A0A7S4FRS7</accession>
<organism evidence="1">
    <name type="scientific">Eutreptiella gymnastica</name>
    <dbReference type="NCBI Taxonomy" id="73025"/>
    <lineage>
        <taxon>Eukaryota</taxon>
        <taxon>Discoba</taxon>
        <taxon>Euglenozoa</taxon>
        <taxon>Euglenida</taxon>
        <taxon>Spirocuta</taxon>
        <taxon>Euglenophyceae</taxon>
        <taxon>Eutreptiales</taxon>
        <taxon>Eutreptiaceae</taxon>
        <taxon>Eutreptiella</taxon>
    </lineage>
</organism>
<proteinExistence type="predicted"/>
<dbReference type="EMBL" id="HBJA01064700">
    <property type="protein sequence ID" value="CAE0811680.1"/>
    <property type="molecule type" value="Transcribed_RNA"/>
</dbReference>
<sequence>MLNLAVCARLELIPWHTHTPAHKLLRQDLDTCIHCLELTVICKTTKSCDRLSPQIDPVCIVLKTEAASTQLDVHRPCSPSALHLSIRCNPSFSKASVSRFSADIYRSQHADAIARRSSSGASKCNTNGDMVPKDSNGFRQPLILRFRFTTSRFWIAAANL</sequence>
<gene>
    <name evidence="1" type="ORF">EGYM00163_LOCUS22828</name>
</gene>
<dbReference type="AlphaFoldDB" id="A0A7S4FRS7"/>
<name>A0A7S4FRS7_9EUGL</name>
<reference evidence="1" key="1">
    <citation type="submission" date="2021-01" db="EMBL/GenBank/DDBJ databases">
        <authorList>
            <person name="Corre E."/>
            <person name="Pelletier E."/>
            <person name="Niang G."/>
            <person name="Scheremetjew M."/>
            <person name="Finn R."/>
            <person name="Kale V."/>
            <person name="Holt S."/>
            <person name="Cochrane G."/>
            <person name="Meng A."/>
            <person name="Brown T."/>
            <person name="Cohen L."/>
        </authorList>
    </citation>
    <scope>NUCLEOTIDE SEQUENCE</scope>
    <source>
        <strain evidence="1">CCMP1594</strain>
    </source>
</reference>